<dbReference type="GO" id="GO:0005096">
    <property type="term" value="F:GTPase activator activity"/>
    <property type="evidence" value="ECO:0007669"/>
    <property type="project" value="TreeGrafter"/>
</dbReference>
<organism evidence="2 3">
    <name type="scientific">Pachysolen tannophilus NRRL Y-2460</name>
    <dbReference type="NCBI Taxonomy" id="669874"/>
    <lineage>
        <taxon>Eukaryota</taxon>
        <taxon>Fungi</taxon>
        <taxon>Dikarya</taxon>
        <taxon>Ascomycota</taxon>
        <taxon>Saccharomycotina</taxon>
        <taxon>Pichiomycetes</taxon>
        <taxon>Pachysolenaceae</taxon>
        <taxon>Pachysolen</taxon>
    </lineage>
</organism>
<keyword evidence="3" id="KW-1185">Reference proteome</keyword>
<reference evidence="3" key="1">
    <citation type="submission" date="2016-05" db="EMBL/GenBank/DDBJ databases">
        <title>Comparative genomics of biotechnologically important yeasts.</title>
        <authorList>
            <consortium name="DOE Joint Genome Institute"/>
            <person name="Riley R."/>
            <person name="Haridas S."/>
            <person name="Wolfe K.H."/>
            <person name="Lopes M.R."/>
            <person name="Hittinger C.T."/>
            <person name="Goker M."/>
            <person name="Salamov A."/>
            <person name="Wisecaver J."/>
            <person name="Long T.M."/>
            <person name="Aerts A.L."/>
            <person name="Barry K."/>
            <person name="Choi C."/>
            <person name="Clum A."/>
            <person name="Coughlan A.Y."/>
            <person name="Deshpande S."/>
            <person name="Douglass A.P."/>
            <person name="Hanson S.J."/>
            <person name="Klenk H.-P."/>
            <person name="Labutti K."/>
            <person name="Lapidus A."/>
            <person name="Lindquist E."/>
            <person name="Lipzen A."/>
            <person name="Meier-Kolthoff J.P."/>
            <person name="Ohm R.A."/>
            <person name="Otillar R.P."/>
            <person name="Pangilinan J."/>
            <person name="Peng Y."/>
            <person name="Rokas A."/>
            <person name="Rosa C.A."/>
            <person name="Scheuner C."/>
            <person name="Sibirny A.A."/>
            <person name="Slot J.C."/>
            <person name="Stielow J.B."/>
            <person name="Sun H."/>
            <person name="Kurtzman C.P."/>
            <person name="Blackwell M."/>
            <person name="Grigoriev I.V."/>
            <person name="Jeffries T.W."/>
        </authorList>
    </citation>
    <scope>NUCLEOTIDE SEQUENCE [LARGE SCALE GENOMIC DNA]</scope>
    <source>
        <strain evidence="3">NRRL Y-2460</strain>
    </source>
</reference>
<feature type="domain" description="Rab-GAP TBC" evidence="1">
    <location>
        <begin position="38"/>
        <end position="321"/>
    </location>
</feature>
<evidence type="ECO:0000313" key="3">
    <source>
        <dbReference type="Proteomes" id="UP000094236"/>
    </source>
</evidence>
<dbReference type="PANTHER" id="PTHR22957">
    <property type="entry name" value="TBC1 DOMAIN FAMILY MEMBER GTPASE-ACTIVATING PROTEIN"/>
    <property type="match status" value="1"/>
</dbReference>
<sequence length="369" mass="44068">MSEVKNVDVITRAKLTLTKYQTLNNLSLASLSNQYNENSAYFTRTLLWKSLLLFDRSTFDHSILDNLSLNLRILKQRRKLFDNYLNKEFIIPWNQLSKDSRFYRNMGFNDGQDITTIYRPNRETVLNDPLSANHPEKLQNDKDTLETIIRDVERLFPQLKNLFINNFENKVKIIEILFVWYKLNNKDYKQGMHEILGLIFKSMIEECISPMRKEEFSKDDLMADIFNLYDANYLQSDCFSIFQLIISKAYTNYYDETLLLQESIKFNLKLHELDKFLYHILITKLKIDSSIWLIRYFRLLLLRELGLEEGVIIWDKLIAFGSLKSSKLKEPFDMTLLLQYIIMILLWKLKKQILESDYGESMYLLLHYP</sequence>
<dbReference type="InterPro" id="IPR000195">
    <property type="entry name" value="Rab-GAP-TBC_dom"/>
</dbReference>
<evidence type="ECO:0000259" key="1">
    <source>
        <dbReference type="PROSITE" id="PS50086"/>
    </source>
</evidence>
<dbReference type="PANTHER" id="PTHR22957:SF27">
    <property type="entry name" value="TBC1 DOMAIN FAMILY MEMBER 13"/>
    <property type="match status" value="1"/>
</dbReference>
<dbReference type="SMART" id="SM00164">
    <property type="entry name" value="TBC"/>
    <property type="match status" value="1"/>
</dbReference>
<dbReference type="OrthoDB" id="27140at2759"/>
<dbReference type="Gene3D" id="1.10.8.270">
    <property type="entry name" value="putative rabgap domain of human tbc1 domain family member 14 like domains"/>
    <property type="match status" value="1"/>
</dbReference>
<proteinExistence type="predicted"/>
<dbReference type="STRING" id="669874.A0A1E4TQ80"/>
<dbReference type="Proteomes" id="UP000094236">
    <property type="component" value="Unassembled WGS sequence"/>
</dbReference>
<dbReference type="InterPro" id="IPR035969">
    <property type="entry name" value="Rab-GAP_TBC_sf"/>
</dbReference>
<dbReference type="GO" id="GO:0006886">
    <property type="term" value="P:intracellular protein transport"/>
    <property type="evidence" value="ECO:0007669"/>
    <property type="project" value="TreeGrafter"/>
</dbReference>
<dbReference type="Pfam" id="PF00566">
    <property type="entry name" value="RabGAP-TBC"/>
    <property type="match status" value="1"/>
</dbReference>
<dbReference type="EMBL" id="KV454017">
    <property type="protein sequence ID" value="ODV93916.1"/>
    <property type="molecule type" value="Genomic_DNA"/>
</dbReference>
<evidence type="ECO:0000313" key="2">
    <source>
        <dbReference type="EMBL" id="ODV93916.1"/>
    </source>
</evidence>
<protein>
    <recommendedName>
        <fullName evidence="1">Rab-GAP TBC domain-containing protein</fullName>
    </recommendedName>
</protein>
<accession>A0A1E4TQ80</accession>
<dbReference type="Gene3D" id="1.10.472.80">
    <property type="entry name" value="Ypt/Rab-GAP domain of gyp1p, domain 3"/>
    <property type="match status" value="1"/>
</dbReference>
<dbReference type="SUPFAM" id="SSF47923">
    <property type="entry name" value="Ypt/Rab-GAP domain of gyp1p"/>
    <property type="match status" value="2"/>
</dbReference>
<gene>
    <name evidence="2" type="ORF">PACTADRAFT_46157</name>
</gene>
<feature type="non-terminal residue" evidence="2">
    <location>
        <position position="369"/>
    </location>
</feature>
<dbReference type="PROSITE" id="PS50086">
    <property type="entry name" value="TBC_RABGAP"/>
    <property type="match status" value="1"/>
</dbReference>
<name>A0A1E4TQ80_PACTA</name>
<dbReference type="AlphaFoldDB" id="A0A1E4TQ80"/>